<name>A0ABY9WTR1_9BACT</name>
<protein>
    <recommendedName>
        <fullName evidence="3">Right handed beta helix domain-containing protein</fullName>
    </recommendedName>
</protein>
<dbReference type="SUPFAM" id="SSF51126">
    <property type="entry name" value="Pectin lyase-like"/>
    <property type="match status" value="1"/>
</dbReference>
<gene>
    <name evidence="1" type="ORF">F0U60_20300</name>
</gene>
<accession>A0ABY9WTR1</accession>
<dbReference type="EMBL" id="CP043494">
    <property type="protein sequence ID" value="WNG46197.1"/>
    <property type="molecule type" value="Genomic_DNA"/>
</dbReference>
<proteinExistence type="predicted"/>
<evidence type="ECO:0000313" key="2">
    <source>
        <dbReference type="Proteomes" id="UP001611383"/>
    </source>
</evidence>
<dbReference type="RefSeq" id="WP_395822382.1">
    <property type="nucleotide sequence ID" value="NZ_CP043494.1"/>
</dbReference>
<dbReference type="InterPro" id="IPR011050">
    <property type="entry name" value="Pectin_lyase_fold/virulence"/>
</dbReference>
<dbReference type="InterPro" id="IPR045392">
    <property type="entry name" value="DUF6519"/>
</dbReference>
<organism evidence="1 2">
    <name type="scientific">Archangium minus</name>
    <dbReference type="NCBI Taxonomy" id="83450"/>
    <lineage>
        <taxon>Bacteria</taxon>
        <taxon>Pseudomonadati</taxon>
        <taxon>Myxococcota</taxon>
        <taxon>Myxococcia</taxon>
        <taxon>Myxococcales</taxon>
        <taxon>Cystobacterineae</taxon>
        <taxon>Archangiaceae</taxon>
        <taxon>Archangium</taxon>
    </lineage>
</organism>
<dbReference type="Pfam" id="PF20129">
    <property type="entry name" value="DUF6519"/>
    <property type="match status" value="1"/>
</dbReference>
<sequence>MGSDRARNTYDEHQQYRSVVAQQGRVVIEADLNEAQEIASEELRAETLDFVGPAGTPTPVDGSEGGYAVSLDDVPDSERAFNFVVKPGTMYVGGLRVTRPDTLSPFDTTYWGQKNTEWVDGPVFEPPDASVWRELIYLHLSEREVSAVEDAALRDVALGGPDTSQRTRLTQHIVRLGVSDNTTTCQEALEQARKYWENQGQKFDPATMRLMPTARLLVELVPPEPGKDSACEPAAQASYLGAENQLIRVQVSDQGNKLLWGYDNGSHLYRVDLLDEGRKVKLKTSPVDDFHFPREGQVVELLRAAVRLDNGQYTAAPTGLTFKLGTNPYEPNDRLLTLSDEALSDLYLDKDSTPALFVRIWEDELDPGFESPSLLGQTGLRVSAQGLLVPGDYWMVAVRPSTPQQLYPARYLDGPQFPDGPRQWACPLALLEWDDGEGTVLSDCRPPFDNLVELTARVKALEERPVGGGCCSVTVTPEDAARLQEIIDKLVAEQRRGSITLCFRPGRYGLHEPLRLSGWSHEFTLEGCRGAVLTVEEGHQHRFLDGLIVLEQVGRVTIRGLELRLVPFPFAKMDGASLASLPLEELRSRGSDQLGEFIQTLSVGIGIRLVRTTRVLIEDCQFDTAAFIEGPFFSAGIFANDTCTGLEVLNNQFLAAEPPEDSKTPEWQRMSFGYLHTPSTSFLPDTPPYVPLTRETKIRGTLAAPRLDDATFRGNRFSNLSAAIFLQADPGTLHLEANQVRNGYAGFWLMTLHASAYAGVTDSDEVNRRRTFKELQELLPNSDMLPFMESSAFWEFYEAGLALLTDTLVLVASTLARGYPLPAGSKELPQEVKEAVAGSFFIVDSVRYLSLLAAQAVSWIPQVSDIVFSVPGGYEELDFLFGPLHRLLAAIEKQTDPPRPSQVPIHVSDNSIEMGRDTSAVSTAALTVWDAEKLPSSGPLPTTWPTWSLLVSTNRLRTRSFVQPAARILNVEQSTVTGNISHNRPPPTGTSTPTPWSFLLVPTKVAPTATALIPAATAITGNVFLGQAALPVRKDFPSLPWAQLNTVRFF</sequence>
<evidence type="ECO:0000313" key="1">
    <source>
        <dbReference type="EMBL" id="WNG46197.1"/>
    </source>
</evidence>
<dbReference type="Proteomes" id="UP001611383">
    <property type="component" value="Chromosome"/>
</dbReference>
<keyword evidence="2" id="KW-1185">Reference proteome</keyword>
<evidence type="ECO:0008006" key="3">
    <source>
        <dbReference type="Google" id="ProtNLM"/>
    </source>
</evidence>
<reference evidence="1 2" key="1">
    <citation type="submission" date="2019-08" db="EMBL/GenBank/DDBJ databases">
        <title>Archangium and Cystobacter genomes.</title>
        <authorList>
            <person name="Chen I.-C.K."/>
            <person name="Wielgoss S."/>
        </authorList>
    </citation>
    <scope>NUCLEOTIDE SEQUENCE [LARGE SCALE GENOMIC DNA]</scope>
    <source>
        <strain evidence="1 2">Cbm 6</strain>
    </source>
</reference>